<dbReference type="PIRSF" id="PIRSF036238">
    <property type="entry name" value="UCP036238"/>
    <property type="match status" value="1"/>
</dbReference>
<feature type="region of interest" description="Disordered" evidence="1">
    <location>
        <begin position="95"/>
        <end position="126"/>
    </location>
</feature>
<name>A0A7W6BN13_9HYPH</name>
<keyword evidence="4" id="KW-1185">Reference proteome</keyword>
<evidence type="ECO:0000313" key="4">
    <source>
        <dbReference type="Proteomes" id="UP000531216"/>
    </source>
</evidence>
<dbReference type="RefSeq" id="WP_090964017.1">
    <property type="nucleotide sequence ID" value="NZ_FOOA01000011.1"/>
</dbReference>
<evidence type="ECO:0000313" key="3">
    <source>
        <dbReference type="EMBL" id="MBB3934988.1"/>
    </source>
</evidence>
<gene>
    <name evidence="3" type="ORF">GGR05_001116</name>
</gene>
<feature type="compositionally biased region" description="Basic and acidic residues" evidence="1">
    <location>
        <begin position="112"/>
        <end position="126"/>
    </location>
</feature>
<comment type="caution">
    <text evidence="3">The sequence shown here is derived from an EMBL/GenBank/DDBJ whole genome shotgun (WGS) entry which is preliminary data.</text>
</comment>
<sequence length="126" mass="14551">MPTERQKSIARQLTQLIPRVPFVDAEAIREAAGSRHMRELPTASALWLSTLAHIRHQHTDYDDLRDEGYERDEALFFVIDEINAVLDRWGSARQLTSEPGEDEFEAVEDDPEGRIELRQRPRPDAD</sequence>
<protein>
    <recommendedName>
        <fullName evidence="2">DUF2293 domain-containing protein</fullName>
    </recommendedName>
</protein>
<dbReference type="Pfam" id="PF10056">
    <property type="entry name" value="DUF2293"/>
    <property type="match status" value="1"/>
</dbReference>
<evidence type="ECO:0000256" key="1">
    <source>
        <dbReference type="SAM" id="MobiDB-lite"/>
    </source>
</evidence>
<dbReference type="AlphaFoldDB" id="A0A7W6BN13"/>
<feature type="domain" description="DUF2293" evidence="2">
    <location>
        <begin position="13"/>
        <end position="90"/>
    </location>
</feature>
<proteinExistence type="predicted"/>
<reference evidence="3 4" key="1">
    <citation type="submission" date="2020-08" db="EMBL/GenBank/DDBJ databases">
        <title>Genomic Encyclopedia of Type Strains, Phase IV (KMG-IV): sequencing the most valuable type-strain genomes for metagenomic binning, comparative biology and taxonomic classification.</title>
        <authorList>
            <person name="Goeker M."/>
        </authorList>
    </citation>
    <scope>NUCLEOTIDE SEQUENCE [LARGE SCALE GENOMIC DNA]</scope>
    <source>
        <strain evidence="3 4">DSM 25024</strain>
    </source>
</reference>
<accession>A0A7W6BN13</accession>
<dbReference type="Proteomes" id="UP000531216">
    <property type="component" value="Unassembled WGS sequence"/>
</dbReference>
<dbReference type="InterPro" id="IPR017044">
    <property type="entry name" value="UCP036238"/>
</dbReference>
<feature type="compositionally biased region" description="Acidic residues" evidence="1">
    <location>
        <begin position="99"/>
        <end position="111"/>
    </location>
</feature>
<dbReference type="OrthoDB" id="1159372at2"/>
<organism evidence="3 4">
    <name type="scientific">Aureimonas phyllosphaerae</name>
    <dbReference type="NCBI Taxonomy" id="1166078"/>
    <lineage>
        <taxon>Bacteria</taxon>
        <taxon>Pseudomonadati</taxon>
        <taxon>Pseudomonadota</taxon>
        <taxon>Alphaproteobacteria</taxon>
        <taxon>Hyphomicrobiales</taxon>
        <taxon>Aurantimonadaceae</taxon>
        <taxon>Aureimonas</taxon>
    </lineage>
</organism>
<dbReference type="EMBL" id="JACIDO010000002">
    <property type="protein sequence ID" value="MBB3934988.1"/>
    <property type="molecule type" value="Genomic_DNA"/>
</dbReference>
<dbReference type="InterPro" id="IPR018744">
    <property type="entry name" value="DUF2293"/>
</dbReference>
<evidence type="ECO:0000259" key="2">
    <source>
        <dbReference type="Pfam" id="PF10056"/>
    </source>
</evidence>